<name>A0A813V3L5_9BILA</name>
<dbReference type="InterPro" id="IPR001763">
    <property type="entry name" value="Rhodanese-like_dom"/>
</dbReference>
<reference evidence="8" key="1">
    <citation type="submission" date="2021-02" db="EMBL/GenBank/DDBJ databases">
        <authorList>
            <person name="Nowell W R."/>
        </authorList>
    </citation>
    <scope>NUCLEOTIDE SEQUENCE</scope>
    <source>
        <strain evidence="8">Ploen Becks lab</strain>
    </source>
</reference>
<evidence type="ECO:0000313" key="8">
    <source>
        <dbReference type="EMBL" id="CAF0837725.1"/>
    </source>
</evidence>
<organism evidence="8 9">
    <name type="scientific">Brachionus calyciflorus</name>
    <dbReference type="NCBI Taxonomy" id="104777"/>
    <lineage>
        <taxon>Eukaryota</taxon>
        <taxon>Metazoa</taxon>
        <taxon>Spiralia</taxon>
        <taxon>Gnathifera</taxon>
        <taxon>Rotifera</taxon>
        <taxon>Eurotatoria</taxon>
        <taxon>Monogononta</taxon>
        <taxon>Pseudotrocha</taxon>
        <taxon>Ploima</taxon>
        <taxon>Brachionidae</taxon>
        <taxon>Brachionus</taxon>
    </lineage>
</organism>
<dbReference type="PROSITE" id="PS50206">
    <property type="entry name" value="RHODANESE_3"/>
    <property type="match status" value="1"/>
</dbReference>
<comment type="caution">
    <text evidence="8">The sequence shown here is derived from an EMBL/GenBank/DDBJ whole genome shotgun (WGS) entry which is preliminary data.</text>
</comment>
<dbReference type="SUPFAM" id="SSF52821">
    <property type="entry name" value="Rhodanese/Cell cycle control phosphatase"/>
    <property type="match status" value="1"/>
</dbReference>
<dbReference type="InterPro" id="IPR029021">
    <property type="entry name" value="Prot-tyrosine_phosphatase-like"/>
</dbReference>
<evidence type="ECO:0000256" key="3">
    <source>
        <dbReference type="ARBA" id="ARBA00022801"/>
    </source>
</evidence>
<dbReference type="EC" id="3.1.3.48" evidence="2"/>
<dbReference type="Gene3D" id="3.40.250.10">
    <property type="entry name" value="Rhodanese-like domain"/>
    <property type="match status" value="1"/>
</dbReference>
<dbReference type="InterPro" id="IPR036873">
    <property type="entry name" value="Rhodanese-like_dom_sf"/>
</dbReference>
<comment type="similarity">
    <text evidence="1">Belongs to the protein-tyrosine phosphatase family. Non-receptor class dual specificity subfamily.</text>
</comment>
<feature type="domain" description="Tyrosine specific protein phosphatases" evidence="6">
    <location>
        <begin position="285"/>
        <end position="343"/>
    </location>
</feature>
<keyword evidence="4" id="KW-0904">Protein phosphatase</keyword>
<feature type="domain" description="Tyrosine-protein phosphatase" evidence="5">
    <location>
        <begin position="217"/>
        <end position="364"/>
    </location>
</feature>
<dbReference type="InterPro" id="IPR000387">
    <property type="entry name" value="Tyr_Pase_dom"/>
</dbReference>
<dbReference type="PROSITE" id="PS50054">
    <property type="entry name" value="TYR_PHOSPHATASE_DUAL"/>
    <property type="match status" value="1"/>
</dbReference>
<dbReference type="SMART" id="SM00195">
    <property type="entry name" value="DSPc"/>
    <property type="match status" value="1"/>
</dbReference>
<evidence type="ECO:0000256" key="1">
    <source>
        <dbReference type="ARBA" id="ARBA00008601"/>
    </source>
</evidence>
<dbReference type="SUPFAM" id="SSF52799">
    <property type="entry name" value="(Phosphotyrosine protein) phosphatases II"/>
    <property type="match status" value="1"/>
</dbReference>
<evidence type="ECO:0000256" key="4">
    <source>
        <dbReference type="ARBA" id="ARBA00022912"/>
    </source>
</evidence>
<evidence type="ECO:0000259" key="5">
    <source>
        <dbReference type="PROSITE" id="PS50054"/>
    </source>
</evidence>
<proteinExistence type="inferred from homology"/>
<dbReference type="GO" id="GO:0005829">
    <property type="term" value="C:cytosol"/>
    <property type="evidence" value="ECO:0007669"/>
    <property type="project" value="TreeGrafter"/>
</dbReference>
<sequence length="368" mass="42621">MSALTSREIRVSSISLSALNYNNYNKKCDDFNSESNNTSKQCNNDFIDAREVKKCILDTPVIFLDCRTAKDFNSVHIKNSIHLNCRDKLIKKRLEAKKMSVVDLINCQETKKKLLESVNVKEAQNYLNSKSLSEMIVIYDDKTSDLDELKDNPLKIVQENIKQFGVKSECKILKGGFKFFFETFPEYCINKCETKIPLDLTLKSQRDQTREEIENCKLTEITPYLYLGNESDAKELDKLVEKGIFYILNVTKNIPFYNQNISENSKLFNLKRISVNDCPNEDLVQYFDEAFNFIDEAKSKNSKVLVHCQAGVSRSPTIVIAYLMKMQNFKAIEAYQKIKEIRPIIAPNIVFMNQLFNFEKKLDMIKAE</sequence>
<evidence type="ECO:0000259" key="7">
    <source>
        <dbReference type="PROSITE" id="PS50206"/>
    </source>
</evidence>
<dbReference type="Proteomes" id="UP000663879">
    <property type="component" value="Unassembled WGS sequence"/>
</dbReference>
<keyword evidence="3" id="KW-0378">Hydrolase</keyword>
<dbReference type="OrthoDB" id="165342at2759"/>
<dbReference type="GO" id="GO:0043409">
    <property type="term" value="P:negative regulation of MAPK cascade"/>
    <property type="evidence" value="ECO:0007669"/>
    <property type="project" value="TreeGrafter"/>
</dbReference>
<dbReference type="Gene3D" id="3.90.190.10">
    <property type="entry name" value="Protein tyrosine phosphatase superfamily"/>
    <property type="match status" value="1"/>
</dbReference>
<dbReference type="GO" id="GO:0017017">
    <property type="term" value="F:MAP kinase tyrosine/serine/threonine phosphatase activity"/>
    <property type="evidence" value="ECO:0007669"/>
    <property type="project" value="TreeGrafter"/>
</dbReference>
<protein>
    <recommendedName>
        <fullName evidence="2">protein-tyrosine-phosphatase</fullName>
        <ecNumber evidence="2">3.1.3.48</ecNumber>
    </recommendedName>
</protein>
<dbReference type="GO" id="GO:0033550">
    <property type="term" value="F:MAP kinase tyrosine phosphatase activity"/>
    <property type="evidence" value="ECO:0007669"/>
    <property type="project" value="TreeGrafter"/>
</dbReference>
<dbReference type="EMBL" id="CAJNOC010001128">
    <property type="protein sequence ID" value="CAF0837725.1"/>
    <property type="molecule type" value="Genomic_DNA"/>
</dbReference>
<dbReference type="Pfam" id="PF00581">
    <property type="entry name" value="Rhodanese"/>
    <property type="match status" value="1"/>
</dbReference>
<keyword evidence="9" id="KW-1185">Reference proteome</keyword>
<dbReference type="Pfam" id="PF00782">
    <property type="entry name" value="DSPc"/>
    <property type="match status" value="1"/>
</dbReference>
<dbReference type="PANTHER" id="PTHR10159:SF528">
    <property type="entry name" value="PUCKERED, ISOFORM A"/>
    <property type="match status" value="1"/>
</dbReference>
<evidence type="ECO:0000259" key="6">
    <source>
        <dbReference type="PROSITE" id="PS50056"/>
    </source>
</evidence>
<dbReference type="AlphaFoldDB" id="A0A813V3L5"/>
<evidence type="ECO:0000313" key="9">
    <source>
        <dbReference type="Proteomes" id="UP000663879"/>
    </source>
</evidence>
<feature type="domain" description="Rhodanese" evidence="7">
    <location>
        <begin position="57"/>
        <end position="189"/>
    </location>
</feature>
<dbReference type="InterPro" id="IPR020422">
    <property type="entry name" value="TYR_PHOSPHATASE_DUAL_dom"/>
</dbReference>
<evidence type="ECO:0000256" key="2">
    <source>
        <dbReference type="ARBA" id="ARBA00013064"/>
    </source>
</evidence>
<dbReference type="PROSITE" id="PS00383">
    <property type="entry name" value="TYR_PHOSPHATASE_1"/>
    <property type="match status" value="1"/>
</dbReference>
<dbReference type="PANTHER" id="PTHR10159">
    <property type="entry name" value="DUAL SPECIFICITY PROTEIN PHOSPHATASE"/>
    <property type="match status" value="1"/>
</dbReference>
<gene>
    <name evidence="8" type="ORF">OXX778_LOCUS8288</name>
</gene>
<accession>A0A813V3L5</accession>
<dbReference type="PROSITE" id="PS50056">
    <property type="entry name" value="TYR_PHOSPHATASE_2"/>
    <property type="match status" value="1"/>
</dbReference>
<dbReference type="GO" id="GO:0008330">
    <property type="term" value="F:protein tyrosine/threonine phosphatase activity"/>
    <property type="evidence" value="ECO:0007669"/>
    <property type="project" value="TreeGrafter"/>
</dbReference>
<dbReference type="InterPro" id="IPR000340">
    <property type="entry name" value="Dual-sp_phosphatase_cat-dom"/>
</dbReference>
<dbReference type="InterPro" id="IPR016130">
    <property type="entry name" value="Tyr_Pase_AS"/>
</dbReference>